<dbReference type="Proteomes" id="UP000266506">
    <property type="component" value="Unassembled WGS sequence"/>
</dbReference>
<dbReference type="InterPro" id="IPR006204">
    <property type="entry name" value="GHMP_kinase_N_dom"/>
</dbReference>
<dbReference type="SUPFAM" id="SSF54211">
    <property type="entry name" value="Ribosomal protein S5 domain 2-like"/>
    <property type="match status" value="1"/>
</dbReference>
<keyword evidence="5 6" id="KW-0067">ATP-binding</keyword>
<dbReference type="InterPro" id="IPR036554">
    <property type="entry name" value="GHMP_kinase_C_sf"/>
</dbReference>
<comment type="function">
    <text evidence="6">Catalyzes the phosphorylation of the position 2 hydroxy group of 4-diphosphocytidyl-2C-methyl-D-erythritol.</text>
</comment>
<evidence type="ECO:0000256" key="4">
    <source>
        <dbReference type="ARBA" id="ARBA00022777"/>
    </source>
</evidence>
<feature type="active site" evidence="6">
    <location>
        <position position="9"/>
    </location>
</feature>
<dbReference type="PANTHER" id="PTHR43527:SF2">
    <property type="entry name" value="4-DIPHOSPHOCYTIDYL-2-C-METHYL-D-ERYTHRITOL KINASE, CHLOROPLASTIC"/>
    <property type="match status" value="1"/>
</dbReference>
<evidence type="ECO:0000256" key="3">
    <source>
        <dbReference type="ARBA" id="ARBA00022741"/>
    </source>
</evidence>
<organism evidence="8 9">
    <name type="scientific">Anaeroplasma bactoclasticum</name>
    <dbReference type="NCBI Taxonomy" id="2088"/>
    <lineage>
        <taxon>Bacteria</taxon>
        <taxon>Bacillati</taxon>
        <taxon>Mycoplasmatota</taxon>
        <taxon>Mollicutes</taxon>
        <taxon>Anaeroplasmatales</taxon>
        <taxon>Anaeroplasmataceae</taxon>
        <taxon>Anaeroplasma</taxon>
    </lineage>
</organism>
<dbReference type="UniPathway" id="UPA00056">
    <property type="reaction ID" value="UER00094"/>
</dbReference>
<dbReference type="SUPFAM" id="SSF55060">
    <property type="entry name" value="GHMP Kinase, C-terminal domain"/>
    <property type="match status" value="1"/>
</dbReference>
<dbReference type="AlphaFoldDB" id="A0A397RMK8"/>
<dbReference type="InterPro" id="IPR004424">
    <property type="entry name" value="IspE"/>
</dbReference>
<comment type="similarity">
    <text evidence="6">Belongs to the GHMP kinase family. IspE subfamily.</text>
</comment>
<evidence type="ECO:0000256" key="1">
    <source>
        <dbReference type="ARBA" id="ARBA00017473"/>
    </source>
</evidence>
<keyword evidence="2 6" id="KW-0808">Transferase</keyword>
<comment type="catalytic activity">
    <reaction evidence="6">
        <text>4-CDP-2-C-methyl-D-erythritol + ATP = 4-CDP-2-C-methyl-D-erythritol 2-phosphate + ADP + H(+)</text>
        <dbReference type="Rhea" id="RHEA:18437"/>
        <dbReference type="ChEBI" id="CHEBI:15378"/>
        <dbReference type="ChEBI" id="CHEBI:30616"/>
        <dbReference type="ChEBI" id="CHEBI:57823"/>
        <dbReference type="ChEBI" id="CHEBI:57919"/>
        <dbReference type="ChEBI" id="CHEBI:456216"/>
        <dbReference type="EC" id="2.7.1.148"/>
    </reaction>
</comment>
<feature type="active site" evidence="6">
    <location>
        <position position="128"/>
    </location>
</feature>
<comment type="caution">
    <text evidence="8">The sequence shown here is derived from an EMBL/GenBank/DDBJ whole genome shotgun (WGS) entry which is preliminary data.</text>
</comment>
<accession>A0A397RMK8</accession>
<dbReference type="FunCoup" id="A0A397RMK8">
    <property type="interactions" value="325"/>
</dbReference>
<keyword evidence="4 6" id="KW-0418">Kinase</keyword>
<dbReference type="GO" id="GO:0005524">
    <property type="term" value="F:ATP binding"/>
    <property type="evidence" value="ECO:0007669"/>
    <property type="project" value="UniProtKB-UniRule"/>
</dbReference>
<feature type="binding site" evidence="6">
    <location>
        <begin position="86"/>
        <end position="96"/>
    </location>
    <ligand>
        <name>ATP</name>
        <dbReference type="ChEBI" id="CHEBI:30616"/>
    </ligand>
</feature>
<evidence type="ECO:0000313" key="9">
    <source>
        <dbReference type="Proteomes" id="UP000266506"/>
    </source>
</evidence>
<feature type="domain" description="GHMP kinase N-terminal" evidence="7">
    <location>
        <begin position="58"/>
        <end position="129"/>
    </location>
</feature>
<dbReference type="PANTHER" id="PTHR43527">
    <property type="entry name" value="4-DIPHOSPHOCYTIDYL-2-C-METHYL-D-ERYTHRITOL KINASE, CHLOROPLASTIC"/>
    <property type="match status" value="1"/>
</dbReference>
<reference evidence="8 9" key="1">
    <citation type="submission" date="2018-08" db="EMBL/GenBank/DDBJ databases">
        <title>Genomic Encyclopedia of Archaeal and Bacterial Type Strains, Phase II (KMG-II): from individual species to whole genera.</title>
        <authorList>
            <person name="Goeker M."/>
        </authorList>
    </citation>
    <scope>NUCLEOTIDE SEQUENCE [LARGE SCALE GENOMIC DNA]</scope>
    <source>
        <strain evidence="8 9">ATCC 27112</strain>
    </source>
</reference>
<dbReference type="GO" id="GO:0050515">
    <property type="term" value="F:4-(cytidine 5'-diphospho)-2-C-methyl-D-erythritol kinase activity"/>
    <property type="evidence" value="ECO:0007669"/>
    <property type="project" value="UniProtKB-UniRule"/>
</dbReference>
<dbReference type="Gene3D" id="3.30.230.10">
    <property type="match status" value="1"/>
</dbReference>
<keyword evidence="3 6" id="KW-0547">Nucleotide-binding</keyword>
<dbReference type="InterPro" id="IPR014721">
    <property type="entry name" value="Ribsml_uS5_D2-typ_fold_subgr"/>
</dbReference>
<dbReference type="OrthoDB" id="389264at2"/>
<sequence length="274" mass="30220">MIKIKAYAKINLALEVMEKECGYHRVNNLMIPIDLYDEITLEKDDKIIILNDPFPGENIMEKAAKLFFLKTKIDGGVFITIKKNIPSAAGLAGGSSDAAAILKGLNELYSTNLKKEELIEMSAELGSDVGFFIETKIALCTGRGEIIHPLDIDTPKLNVLIIKQDIGLSTAMIYKNYSYDGNRKEDKINNIIQALSTRNIPMLDLNIFNDLEPVALKVSKVLNDGFNAIKNMGISVHVSGSGPTMFVLNPTMEEILKIKGAAKKDTIILLTNTF</sequence>
<name>A0A397RMK8_9MOLU</name>
<keyword evidence="6" id="KW-0414">Isoprene biosynthesis</keyword>
<dbReference type="InParanoid" id="A0A397RMK8"/>
<dbReference type="RefSeq" id="WP_119016507.1">
    <property type="nucleotide sequence ID" value="NZ_QXEV01000016.1"/>
</dbReference>
<evidence type="ECO:0000256" key="5">
    <source>
        <dbReference type="ARBA" id="ARBA00022840"/>
    </source>
</evidence>
<evidence type="ECO:0000256" key="2">
    <source>
        <dbReference type="ARBA" id="ARBA00022679"/>
    </source>
</evidence>
<dbReference type="GO" id="GO:0016114">
    <property type="term" value="P:terpenoid biosynthetic process"/>
    <property type="evidence" value="ECO:0007669"/>
    <property type="project" value="UniProtKB-UniRule"/>
</dbReference>
<evidence type="ECO:0000259" key="7">
    <source>
        <dbReference type="Pfam" id="PF00288"/>
    </source>
</evidence>
<dbReference type="Gene3D" id="3.30.70.890">
    <property type="entry name" value="GHMP kinase, C-terminal domain"/>
    <property type="match status" value="1"/>
</dbReference>
<dbReference type="EC" id="2.7.1.148" evidence="6"/>
<dbReference type="Pfam" id="PF00288">
    <property type="entry name" value="GHMP_kinases_N"/>
    <property type="match status" value="1"/>
</dbReference>
<dbReference type="GO" id="GO:0019288">
    <property type="term" value="P:isopentenyl diphosphate biosynthetic process, methylerythritol 4-phosphate pathway"/>
    <property type="evidence" value="ECO:0007669"/>
    <property type="project" value="UniProtKB-UniRule"/>
</dbReference>
<dbReference type="EMBL" id="QXEV01000016">
    <property type="protein sequence ID" value="RIA75560.1"/>
    <property type="molecule type" value="Genomic_DNA"/>
</dbReference>
<dbReference type="PIRSF" id="PIRSF010376">
    <property type="entry name" value="IspE"/>
    <property type="match status" value="1"/>
</dbReference>
<proteinExistence type="inferred from homology"/>
<gene>
    <name evidence="6" type="primary">ispE</name>
    <name evidence="8" type="ORF">EI71_01379</name>
</gene>
<dbReference type="InterPro" id="IPR020568">
    <property type="entry name" value="Ribosomal_Su5_D2-typ_SF"/>
</dbReference>
<evidence type="ECO:0000313" key="8">
    <source>
        <dbReference type="EMBL" id="RIA75560.1"/>
    </source>
</evidence>
<comment type="pathway">
    <text evidence="6">Isoprenoid biosynthesis; isopentenyl diphosphate biosynthesis via DXP pathway; isopentenyl diphosphate from 1-deoxy-D-xylulose 5-phosphate: step 3/6.</text>
</comment>
<dbReference type="NCBIfam" id="TIGR00154">
    <property type="entry name" value="ispE"/>
    <property type="match status" value="1"/>
</dbReference>
<evidence type="ECO:0000256" key="6">
    <source>
        <dbReference type="HAMAP-Rule" id="MF_00061"/>
    </source>
</evidence>
<keyword evidence="9" id="KW-1185">Reference proteome</keyword>
<protein>
    <recommendedName>
        <fullName evidence="1 6">4-diphosphocytidyl-2-C-methyl-D-erythritol kinase</fullName>
        <shortName evidence="6">CMK</shortName>
        <ecNumber evidence="6">2.7.1.148</ecNumber>
    </recommendedName>
    <alternativeName>
        <fullName evidence="6">4-(cytidine-5'-diphospho)-2-C-methyl-D-erythritol kinase</fullName>
    </alternativeName>
</protein>
<dbReference type="HAMAP" id="MF_00061">
    <property type="entry name" value="IspE"/>
    <property type="match status" value="1"/>
</dbReference>